<protein>
    <recommendedName>
        <fullName evidence="3">SsrA-binding protein</fullName>
    </recommendedName>
    <alternativeName>
        <fullName evidence="3">Small protein B</fullName>
    </alternativeName>
</protein>
<dbReference type="Proteomes" id="UP000008192">
    <property type="component" value="Chromosome"/>
</dbReference>
<dbReference type="SMR" id="A0AAU8PRK9"/>
<evidence type="ECO:0000313" key="5">
    <source>
        <dbReference type="Proteomes" id="UP000008192"/>
    </source>
</evidence>
<dbReference type="SUPFAM" id="SSF74982">
    <property type="entry name" value="Small protein B (SmpB)"/>
    <property type="match status" value="1"/>
</dbReference>
<evidence type="ECO:0000256" key="2">
    <source>
        <dbReference type="ARBA" id="ARBA00022884"/>
    </source>
</evidence>
<dbReference type="GO" id="GO:0005829">
    <property type="term" value="C:cytosol"/>
    <property type="evidence" value="ECO:0007669"/>
    <property type="project" value="TreeGrafter"/>
</dbReference>
<dbReference type="EMBL" id="CP002376">
    <property type="protein sequence ID" value="AEZ59442.1"/>
    <property type="molecule type" value="Genomic_DNA"/>
</dbReference>
<gene>
    <name evidence="3 4" type="primary">smpB</name>
    <name evidence="4" type="ordered locus">TPEGAU_0184</name>
</gene>
<dbReference type="NCBIfam" id="NF003843">
    <property type="entry name" value="PRK05422.1"/>
    <property type="match status" value="1"/>
</dbReference>
<dbReference type="CDD" id="cd09294">
    <property type="entry name" value="SmpB"/>
    <property type="match status" value="1"/>
</dbReference>
<reference evidence="5" key="1">
    <citation type="journal article" date="2012" name="PLoS Negl. Trop. Dis.">
        <title>Whole genome sequences of three Treponema pallidum ssp. pertenue strains: yaws and syphilis treponemes differ in less than 0.2% of the genome sequence.</title>
        <authorList>
            <person name="Cejkova D."/>
            <person name="Zobanikova M."/>
            <person name="Chen L."/>
            <person name="Pospisilova P."/>
            <person name="Strouhal M."/>
            <person name="Qin X."/>
            <person name="Mikalova L."/>
            <person name="Norris S.J."/>
            <person name="Muzny D.M."/>
            <person name="Gibbs R.A."/>
            <person name="Fulton L.L."/>
            <person name="Sodergren E."/>
            <person name="Weinstock G.M."/>
            <person name="Smajs D."/>
        </authorList>
    </citation>
    <scope>NUCLEOTIDE SEQUENCE [LARGE SCALE GENOMIC DNA]</scope>
    <source>
        <strain evidence="5">Gauthier</strain>
    </source>
</reference>
<name>A0AAU8PRK9_TREPG</name>
<dbReference type="GO" id="GO:0070929">
    <property type="term" value="P:trans-translation"/>
    <property type="evidence" value="ECO:0007669"/>
    <property type="project" value="UniProtKB-UniRule"/>
</dbReference>
<dbReference type="GO" id="GO:0003723">
    <property type="term" value="F:RNA binding"/>
    <property type="evidence" value="ECO:0007669"/>
    <property type="project" value="UniProtKB-UniRule"/>
</dbReference>
<dbReference type="GO" id="GO:0070930">
    <property type="term" value="P:trans-translation-dependent protein tagging"/>
    <property type="evidence" value="ECO:0007669"/>
    <property type="project" value="TreeGrafter"/>
</dbReference>
<proteinExistence type="inferred from homology"/>
<sequence length="154" mass="17654">MRGTGTHLIAKNRKAFFNYHVEDRLECGIALEGTEVKSVRAGHLSFPDAFAEMRGGELWLKNVHIAEYVHACSFAPNPDRMRKLLAHRDQIARLKRKVEEKGYTLVPLEFYLKAGRVKVALGICKGKKLFDKRAQIKARDNARELSRSLCERHH</sequence>
<dbReference type="Gene3D" id="2.40.280.10">
    <property type="match status" value="1"/>
</dbReference>
<dbReference type="NCBIfam" id="TIGR00086">
    <property type="entry name" value="smpB"/>
    <property type="match status" value="1"/>
</dbReference>
<organism evidence="4 5">
    <name type="scientific">Treponema pallidum subsp. pertenue (strain Gauthier)</name>
    <dbReference type="NCBI Taxonomy" id="491080"/>
    <lineage>
        <taxon>Bacteria</taxon>
        <taxon>Pseudomonadati</taxon>
        <taxon>Spirochaetota</taxon>
        <taxon>Spirochaetia</taxon>
        <taxon>Spirochaetales</taxon>
        <taxon>Treponemataceae</taxon>
        <taxon>Treponema</taxon>
    </lineage>
</organism>
<keyword evidence="1 3" id="KW-0963">Cytoplasm</keyword>
<dbReference type="PANTHER" id="PTHR30308:SF2">
    <property type="entry name" value="SSRA-BINDING PROTEIN"/>
    <property type="match status" value="1"/>
</dbReference>
<dbReference type="InterPro" id="IPR000037">
    <property type="entry name" value="SsrA-bd_prot"/>
</dbReference>
<dbReference type="RefSeq" id="WP_010881631.1">
    <property type="nucleotide sequence ID" value="NC_016843.1"/>
</dbReference>
<dbReference type="KEGG" id="tpg:TPEGAU_0184"/>
<comment type="function">
    <text evidence="3">Required for rescue of stalled ribosomes mediated by trans-translation. Binds to transfer-messenger RNA (tmRNA), required for stable association of tmRNA with ribosomes. tmRNA and SmpB together mimic tRNA shape, replacing the anticodon stem-loop with SmpB. tmRNA is encoded by the ssrA gene; the 2 termini fold to resemble tRNA(Ala) and it encodes a 'tag peptide', a short internal open reading frame. During trans-translation Ala-aminoacylated tmRNA acts like a tRNA, entering the A-site of stalled ribosomes, displacing the stalled mRNA. The ribosome then switches to translate the ORF on the tmRNA; the nascent peptide is terminated with the 'tag peptide' encoded by the tmRNA and targeted for degradation. The ribosome is freed to recommence translation, which seems to be the essential function of trans-translation.</text>
</comment>
<dbReference type="GeneID" id="93875972"/>
<dbReference type="InterPro" id="IPR023620">
    <property type="entry name" value="SmpB"/>
</dbReference>
<comment type="similarity">
    <text evidence="3">Belongs to the SmpB family.</text>
</comment>
<dbReference type="PANTHER" id="PTHR30308">
    <property type="entry name" value="TMRNA-BINDING COMPONENT OF TRANS-TRANSLATION TAGGING COMPLEX"/>
    <property type="match status" value="1"/>
</dbReference>
<evidence type="ECO:0000256" key="1">
    <source>
        <dbReference type="ARBA" id="ARBA00022490"/>
    </source>
</evidence>
<dbReference type="InterPro" id="IPR020081">
    <property type="entry name" value="SsrA-bd_prot_CS"/>
</dbReference>
<dbReference type="AlphaFoldDB" id="A0AAU8PRK9"/>
<accession>A0AAU8PRK9</accession>
<dbReference type="PROSITE" id="PS01317">
    <property type="entry name" value="SSRP"/>
    <property type="match status" value="1"/>
</dbReference>
<comment type="subcellular location">
    <subcellularLocation>
        <location evidence="3">Cytoplasm</location>
    </subcellularLocation>
    <text evidence="3">The tmRNA-SmpB complex associates with stalled 70S ribosomes.</text>
</comment>
<evidence type="ECO:0000313" key="4">
    <source>
        <dbReference type="EMBL" id="AEZ59442.1"/>
    </source>
</evidence>
<keyword evidence="2 3" id="KW-0694">RNA-binding</keyword>
<dbReference type="Pfam" id="PF01668">
    <property type="entry name" value="SmpB"/>
    <property type="match status" value="1"/>
</dbReference>
<dbReference type="HAMAP" id="MF_00023">
    <property type="entry name" value="SmpB"/>
    <property type="match status" value="1"/>
</dbReference>
<evidence type="ECO:0000256" key="3">
    <source>
        <dbReference type="HAMAP-Rule" id="MF_00023"/>
    </source>
</evidence>